<dbReference type="STRING" id="1086011.HJ01_03251"/>
<dbReference type="PATRIC" id="fig|1086011.3.peg.3185"/>
<accession>H7FVM6</accession>
<keyword evidence="3" id="KW-1185">Reference proteome</keyword>
<dbReference type="AlphaFoldDB" id="H7FVM6"/>
<organism evidence="2 3">
    <name type="scientific">Flavobacterium frigoris (strain PS1)</name>
    <dbReference type="NCBI Taxonomy" id="1086011"/>
    <lineage>
        <taxon>Bacteria</taxon>
        <taxon>Pseudomonadati</taxon>
        <taxon>Bacteroidota</taxon>
        <taxon>Flavobacteriia</taxon>
        <taxon>Flavobacteriales</taxon>
        <taxon>Flavobacteriaceae</taxon>
        <taxon>Flavobacterium</taxon>
    </lineage>
</organism>
<dbReference type="Proteomes" id="UP000005566">
    <property type="component" value="Unassembled WGS sequence"/>
</dbReference>
<dbReference type="RefSeq" id="WP_007139428.1">
    <property type="nucleotide sequence ID" value="NZ_AHKF01000025.1"/>
</dbReference>
<reference evidence="2 3" key="1">
    <citation type="journal article" date="2014" name="Acta Crystallogr. D">
        <title>Structure-based characterization and antifreeze properties of a hyperactive ice-binding protein from the Antarctic bacterium Flavobacterium frigoris PS1.</title>
        <authorList>
            <person name="Do H."/>
            <person name="Kim S.J."/>
            <person name="Kim H.J."/>
            <person name="Lee J.H."/>
        </authorList>
    </citation>
    <scope>NUCLEOTIDE SEQUENCE [LARGE SCALE GENOMIC DNA]</scope>
    <source>
        <strain evidence="2 3">PS1</strain>
    </source>
</reference>
<keyword evidence="1" id="KW-1133">Transmembrane helix</keyword>
<sequence>MANKIWFEMVDKKYGEIYLTKYLSLQRTLKKYFTIMTLLVSVSGILSWKFFEDYAWIAFVLIAIMQLVILIENQIIRSDKEIEEISNLRMMYTKYFNKLEQLYTEFHYNRITKENAIDKYFELRKTDWEKIEELDCKLDIKKFNYLMNESENESNQYINQYHNYEQTK</sequence>
<dbReference type="OrthoDB" id="1431060at2"/>
<comment type="caution">
    <text evidence="2">The sequence shown here is derived from an EMBL/GenBank/DDBJ whole genome shotgun (WGS) entry which is preliminary data.</text>
</comment>
<evidence type="ECO:0008006" key="4">
    <source>
        <dbReference type="Google" id="ProtNLM"/>
    </source>
</evidence>
<evidence type="ECO:0000313" key="3">
    <source>
        <dbReference type="Proteomes" id="UP000005566"/>
    </source>
</evidence>
<keyword evidence="1" id="KW-0812">Transmembrane</keyword>
<name>H7FVM6_FLAFP</name>
<dbReference type="EMBL" id="AHKF01000025">
    <property type="protein sequence ID" value="EIA07448.1"/>
    <property type="molecule type" value="Genomic_DNA"/>
</dbReference>
<proteinExistence type="predicted"/>
<feature type="transmembrane region" description="Helical" evidence="1">
    <location>
        <begin position="54"/>
        <end position="71"/>
    </location>
</feature>
<dbReference type="eggNOG" id="ENOG502ZEGH">
    <property type="taxonomic scope" value="Bacteria"/>
</dbReference>
<keyword evidence="1" id="KW-0472">Membrane</keyword>
<evidence type="ECO:0000256" key="1">
    <source>
        <dbReference type="SAM" id="Phobius"/>
    </source>
</evidence>
<gene>
    <name evidence="2" type="ORF">HJ01_03251</name>
</gene>
<evidence type="ECO:0000313" key="2">
    <source>
        <dbReference type="EMBL" id="EIA07448.1"/>
    </source>
</evidence>
<feature type="transmembrane region" description="Helical" evidence="1">
    <location>
        <begin position="32"/>
        <end position="48"/>
    </location>
</feature>
<protein>
    <recommendedName>
        <fullName evidence="4">SMODS and SLOG-associating 2TM effector domain-containing protein</fullName>
    </recommendedName>
</protein>